<dbReference type="GO" id="GO:0140664">
    <property type="term" value="F:ATP-dependent DNA damage sensor activity"/>
    <property type="evidence" value="ECO:0007669"/>
    <property type="project" value="InterPro"/>
</dbReference>
<dbReference type="PANTHER" id="PTHR22942">
    <property type="entry name" value="RECA/RAD51/RADA DNA STRAND-PAIRING FAMILY MEMBER"/>
    <property type="match status" value="1"/>
</dbReference>
<keyword evidence="2" id="KW-0067">ATP-binding</keyword>
<proteinExistence type="predicted"/>
<accession>A0AAD5BCA7</accession>
<evidence type="ECO:0000256" key="4">
    <source>
        <dbReference type="SAM" id="MobiDB-lite"/>
    </source>
</evidence>
<dbReference type="GO" id="GO:0000150">
    <property type="term" value="F:DNA strand exchange activity"/>
    <property type="evidence" value="ECO:0007669"/>
    <property type="project" value="TreeGrafter"/>
</dbReference>
<dbReference type="EMBL" id="JAIHNG010000155">
    <property type="protein sequence ID" value="KAI5950470.1"/>
    <property type="molecule type" value="Genomic_DNA"/>
</dbReference>
<dbReference type="GeneID" id="76152329"/>
<dbReference type="InterPro" id="IPR013632">
    <property type="entry name" value="Rad51_C"/>
</dbReference>
<keyword evidence="3" id="KW-0175">Coiled coil</keyword>
<evidence type="ECO:0000259" key="5">
    <source>
        <dbReference type="PROSITE" id="PS50162"/>
    </source>
</evidence>
<evidence type="ECO:0000256" key="3">
    <source>
        <dbReference type="SAM" id="Coils"/>
    </source>
</evidence>
<protein>
    <submittedName>
        <fullName evidence="6">RAD57</fullName>
    </submittedName>
</protein>
<dbReference type="Gene3D" id="3.40.50.300">
    <property type="entry name" value="P-loop containing nucleotide triphosphate hydrolases"/>
    <property type="match status" value="1"/>
</dbReference>
<dbReference type="SMART" id="SM00382">
    <property type="entry name" value="AAA"/>
    <property type="match status" value="1"/>
</dbReference>
<dbReference type="GO" id="GO:0006312">
    <property type="term" value="P:mitotic recombination"/>
    <property type="evidence" value="ECO:0007669"/>
    <property type="project" value="TreeGrafter"/>
</dbReference>
<keyword evidence="7" id="KW-1185">Reference proteome</keyword>
<sequence>MDDFKQLDSGGFQSSHKFPYLVGLLSNYGKSVVDLIHYYEDTDDYSELAKLINRPVGEIFQYFKALQNDLVIQPSDVDGLFDEEEAISTGLPFIDQELRGDSGGVGGGSCGGIPFGEVTEVFGASGCGKSQFLYQLLRNCVMQYPHSKPIHIATETFMESKRLADMFESDLDGREIDTKLDQIRYIYCPDLESQDHILFTQLPTKLLQDKSHTKLLVVDSIAHHFRREDSTSNVNFLKDKIEEQAQQLEGDVEFQELRRTKNRYMKLVGNKTTKYATRSTKLHYLSLMYRHLTRLAREFNIAIVVVNQVSDHTADFAKAKQSIIDDEDLSYPLNLDFQIPIASGWDPKAIFKYLPPSHVQLNERDLELLDLELQKSFDSVSSSNKRQKVTDENGTRSVPVEEDPRLNKKRIVDLRESQADLIRKAHELKNKSTKRIVPTMGYPWATRIQNRIMLMKTYKPQLKTREELVKENEANGGVDLETGLSYAQLCEGFNLGSTGSREQSQKSLQQQKQQQQQSSGSKSSTSSSVDPKSSVSSLIKGWQVERFIKVVQSTHNASNDRFKNYAFTIGQGGLKQA</sequence>
<evidence type="ECO:0000313" key="6">
    <source>
        <dbReference type="EMBL" id="KAI5950470.1"/>
    </source>
</evidence>
<dbReference type="Proteomes" id="UP001204833">
    <property type="component" value="Unassembled WGS sequence"/>
</dbReference>
<dbReference type="GO" id="GO:0061982">
    <property type="term" value="P:meiosis I cell cycle process"/>
    <property type="evidence" value="ECO:0007669"/>
    <property type="project" value="UniProtKB-ARBA"/>
</dbReference>
<evidence type="ECO:0000313" key="7">
    <source>
        <dbReference type="Proteomes" id="UP001204833"/>
    </source>
</evidence>
<dbReference type="Pfam" id="PF08423">
    <property type="entry name" value="Rad51"/>
    <property type="match status" value="1"/>
</dbReference>
<gene>
    <name evidence="6" type="ORF">KGF57_004285</name>
</gene>
<dbReference type="PROSITE" id="PS50162">
    <property type="entry name" value="RECA_2"/>
    <property type="match status" value="1"/>
</dbReference>
<dbReference type="InterPro" id="IPR020588">
    <property type="entry name" value="RecA_ATP-bd"/>
</dbReference>
<dbReference type="AlphaFoldDB" id="A0AAD5BCA7"/>
<dbReference type="GO" id="GO:0042148">
    <property type="term" value="P:DNA strand invasion"/>
    <property type="evidence" value="ECO:0007669"/>
    <property type="project" value="TreeGrafter"/>
</dbReference>
<dbReference type="InterPro" id="IPR027417">
    <property type="entry name" value="P-loop_NTPase"/>
</dbReference>
<name>A0AAD5BCA7_9ASCO</name>
<evidence type="ECO:0000256" key="2">
    <source>
        <dbReference type="ARBA" id="ARBA00022840"/>
    </source>
</evidence>
<dbReference type="PANTHER" id="PTHR22942:SF66">
    <property type="entry name" value="RE19845P"/>
    <property type="match status" value="1"/>
</dbReference>
<feature type="coiled-coil region" evidence="3">
    <location>
        <begin position="227"/>
        <end position="258"/>
    </location>
</feature>
<keyword evidence="1" id="KW-0547">Nucleotide-binding</keyword>
<dbReference type="InterPro" id="IPR003593">
    <property type="entry name" value="AAA+_ATPase"/>
</dbReference>
<evidence type="ECO:0000256" key="1">
    <source>
        <dbReference type="ARBA" id="ARBA00022741"/>
    </source>
</evidence>
<organism evidence="6 7">
    <name type="scientific">Candida theae</name>
    <dbReference type="NCBI Taxonomy" id="1198502"/>
    <lineage>
        <taxon>Eukaryota</taxon>
        <taxon>Fungi</taxon>
        <taxon>Dikarya</taxon>
        <taxon>Ascomycota</taxon>
        <taxon>Saccharomycotina</taxon>
        <taxon>Pichiomycetes</taxon>
        <taxon>Debaryomycetaceae</taxon>
        <taxon>Candida/Lodderomyces clade</taxon>
        <taxon>Candida</taxon>
    </lineage>
</organism>
<feature type="compositionally biased region" description="Low complexity" evidence="4">
    <location>
        <begin position="505"/>
        <end position="535"/>
    </location>
</feature>
<dbReference type="GO" id="GO:0003690">
    <property type="term" value="F:double-stranded DNA binding"/>
    <property type="evidence" value="ECO:0007669"/>
    <property type="project" value="TreeGrafter"/>
</dbReference>
<dbReference type="SUPFAM" id="SSF52540">
    <property type="entry name" value="P-loop containing nucleoside triphosphate hydrolases"/>
    <property type="match status" value="1"/>
</dbReference>
<dbReference type="GO" id="GO:0000730">
    <property type="term" value="P:DNA recombinase assembly"/>
    <property type="evidence" value="ECO:0007669"/>
    <property type="project" value="TreeGrafter"/>
</dbReference>
<feature type="region of interest" description="Disordered" evidence="4">
    <location>
        <begin position="497"/>
        <end position="535"/>
    </location>
</feature>
<reference evidence="6 7" key="1">
    <citation type="journal article" date="2022" name="DNA Res.">
        <title>Genome analysis of five recently described species of the CUG-Ser clade uncovers Candida theae as a new hybrid lineage with pathogenic potential in the Candida parapsilosis species complex.</title>
        <authorList>
            <person name="Mixao V."/>
            <person name="Del Olmo V."/>
            <person name="Hegedusova E."/>
            <person name="Saus E."/>
            <person name="Pryszcz L."/>
            <person name="Cillingova A."/>
            <person name="Nosek J."/>
            <person name="Gabaldon T."/>
        </authorList>
    </citation>
    <scope>NUCLEOTIDE SEQUENCE [LARGE SCALE GENOMIC DNA]</scope>
    <source>
        <strain evidence="6 7">CBS 12239</strain>
    </source>
</reference>
<feature type="region of interest" description="Disordered" evidence="4">
    <location>
        <begin position="382"/>
        <end position="403"/>
    </location>
</feature>
<feature type="domain" description="RecA family profile 1" evidence="5">
    <location>
        <begin position="83"/>
        <end position="309"/>
    </location>
</feature>
<dbReference type="RefSeq" id="XP_051607213.1">
    <property type="nucleotide sequence ID" value="XM_051753778.1"/>
</dbReference>
<dbReference type="GO" id="GO:0003697">
    <property type="term" value="F:single-stranded DNA binding"/>
    <property type="evidence" value="ECO:0007669"/>
    <property type="project" value="TreeGrafter"/>
</dbReference>
<dbReference type="GO" id="GO:0005524">
    <property type="term" value="F:ATP binding"/>
    <property type="evidence" value="ECO:0007669"/>
    <property type="project" value="UniProtKB-KW"/>
</dbReference>
<comment type="caution">
    <text evidence="6">The sequence shown here is derived from an EMBL/GenBank/DDBJ whole genome shotgun (WGS) entry which is preliminary data.</text>
</comment>